<dbReference type="InterPro" id="IPR032563">
    <property type="entry name" value="DAMP1_SANT-like"/>
</dbReference>
<feature type="compositionally biased region" description="Basic and acidic residues" evidence="6">
    <location>
        <begin position="149"/>
        <end position="166"/>
    </location>
</feature>
<evidence type="ECO:0000256" key="4">
    <source>
        <dbReference type="ARBA" id="ARBA00023163"/>
    </source>
</evidence>
<evidence type="ECO:0000313" key="8">
    <source>
        <dbReference type="EMBL" id="KAL3790810.1"/>
    </source>
</evidence>
<accession>A0ABD3PRQ9</accession>
<dbReference type="AlphaFoldDB" id="A0ABD3PRQ9"/>
<evidence type="ECO:0000256" key="2">
    <source>
        <dbReference type="ARBA" id="ARBA00022853"/>
    </source>
</evidence>
<comment type="caution">
    <text evidence="8">The sequence shown here is derived from an EMBL/GenBank/DDBJ whole genome shotgun (WGS) entry which is preliminary data.</text>
</comment>
<feature type="region of interest" description="Disordered" evidence="6">
    <location>
        <begin position="380"/>
        <end position="412"/>
    </location>
</feature>
<reference evidence="8 9" key="1">
    <citation type="journal article" date="2020" name="G3 (Bethesda)">
        <title>Improved Reference Genome for Cyclotella cryptica CCMP332, a Model for Cell Wall Morphogenesis, Salinity Adaptation, and Lipid Production in Diatoms (Bacillariophyta).</title>
        <authorList>
            <person name="Roberts W.R."/>
            <person name="Downey K.M."/>
            <person name="Ruck E.C."/>
            <person name="Traller J.C."/>
            <person name="Alverson A.J."/>
        </authorList>
    </citation>
    <scope>NUCLEOTIDE SEQUENCE [LARGE SCALE GENOMIC DNA]</scope>
    <source>
        <strain evidence="8 9">CCMP332</strain>
    </source>
</reference>
<dbReference type="Gene3D" id="1.10.10.60">
    <property type="entry name" value="Homeodomain-like"/>
    <property type="match status" value="1"/>
</dbReference>
<evidence type="ECO:0000313" key="9">
    <source>
        <dbReference type="Proteomes" id="UP001516023"/>
    </source>
</evidence>
<evidence type="ECO:0000256" key="3">
    <source>
        <dbReference type="ARBA" id="ARBA00023015"/>
    </source>
</evidence>
<organism evidence="8 9">
    <name type="scientific">Cyclotella cryptica</name>
    <dbReference type="NCBI Taxonomy" id="29204"/>
    <lineage>
        <taxon>Eukaryota</taxon>
        <taxon>Sar</taxon>
        <taxon>Stramenopiles</taxon>
        <taxon>Ochrophyta</taxon>
        <taxon>Bacillariophyta</taxon>
        <taxon>Coscinodiscophyceae</taxon>
        <taxon>Thalassiosirophycidae</taxon>
        <taxon>Stephanodiscales</taxon>
        <taxon>Stephanodiscaceae</taxon>
        <taxon>Cyclotella</taxon>
    </lineage>
</organism>
<evidence type="ECO:0000259" key="7">
    <source>
        <dbReference type="Pfam" id="PF16282"/>
    </source>
</evidence>
<feature type="domain" description="DAMP1 SANT/Myb-like" evidence="7">
    <location>
        <begin position="161"/>
        <end position="223"/>
    </location>
</feature>
<name>A0ABD3PRQ9_9STRA</name>
<evidence type="ECO:0000256" key="5">
    <source>
        <dbReference type="ARBA" id="ARBA00023242"/>
    </source>
</evidence>
<dbReference type="PANTHER" id="PTHR12855:SF10">
    <property type="entry name" value="DNA METHYLTRANSFERASE 1-ASSOCIATED PROTEIN 1"/>
    <property type="match status" value="1"/>
</dbReference>
<evidence type="ECO:0000256" key="6">
    <source>
        <dbReference type="SAM" id="MobiDB-lite"/>
    </source>
</evidence>
<proteinExistence type="predicted"/>
<keyword evidence="4" id="KW-0804">Transcription</keyword>
<sequence length="565" mass="62272">MSNKRSDSNNTSAVLSTLPPIVPSLGSLPHHQEDPPPAQGEPLLTKKIPPTLKIGTRLIFTSGKPQRWSWKTFSSSARRDNVQFSHWVRDNLEYADYPYARFDVSLDKLEIMEEEYSLLGGGGEEVVEELVDVDGSGAGASKSTVSDRLPVKESSAESHKMPSWTREETETLMELAHKYELRWPVIIDRWHARFNVKDGKRNQWSVQRKVEDLQYRYYYVGNVLARKRLEGVVAQMNNGLTGTGTGTAAEKTGNLSAVTAAAAASSGEPTGNARPAPANYNNPPLDNAESTALQAISQNLAIHPTLTPNLTLSATGTTIRSKPFDLFAERARRTQLHHIWSRPKEEEKEEEELRAELRAVEGQLRKLKKSGRYLVKSHATSGNASGAVVPGEAKSSSFKQRKSTDSSAAPVAADVQSNTEQFLNASFQATAPVPTPGTPYLQSARLFPPACGGQGLNKSTLKQMDDILKELGVREPICTKRACDLYDGVRKDALTLLILKKVVLRKEAEVVAKKSKLVGVLGVGSTTSVVEESQKKEAEARMKTRPSQKLWLLLRLKLRPQQQLM</sequence>
<protein>
    <recommendedName>
        <fullName evidence="7">dAMP1 SANT/Myb-like domain-containing protein</fullName>
    </recommendedName>
</protein>
<dbReference type="InterPro" id="IPR027109">
    <property type="entry name" value="Swc4/Dmap1"/>
</dbReference>
<dbReference type="PANTHER" id="PTHR12855">
    <property type="entry name" value="DNA METHYLTRANSFERASE 1-ASSOCIATED PROTEIN 1 FAMILY MEMBER"/>
    <property type="match status" value="1"/>
</dbReference>
<feature type="region of interest" description="Disordered" evidence="6">
    <location>
        <begin position="1"/>
        <end position="45"/>
    </location>
</feature>
<keyword evidence="3" id="KW-0805">Transcription regulation</keyword>
<dbReference type="EMBL" id="JABMIG020000122">
    <property type="protein sequence ID" value="KAL3790810.1"/>
    <property type="molecule type" value="Genomic_DNA"/>
</dbReference>
<dbReference type="GO" id="GO:0005634">
    <property type="term" value="C:nucleus"/>
    <property type="evidence" value="ECO:0007669"/>
    <property type="project" value="UniProtKB-SubCell"/>
</dbReference>
<gene>
    <name evidence="8" type="ORF">HJC23_004711</name>
</gene>
<dbReference type="Pfam" id="PF16282">
    <property type="entry name" value="SANT_DAMP1_like"/>
    <property type="match status" value="1"/>
</dbReference>
<dbReference type="GO" id="GO:0006325">
    <property type="term" value="P:chromatin organization"/>
    <property type="evidence" value="ECO:0007669"/>
    <property type="project" value="UniProtKB-KW"/>
</dbReference>
<feature type="region of interest" description="Disordered" evidence="6">
    <location>
        <begin position="135"/>
        <end position="166"/>
    </location>
</feature>
<evidence type="ECO:0000256" key="1">
    <source>
        <dbReference type="ARBA" id="ARBA00004123"/>
    </source>
</evidence>
<keyword evidence="9" id="KW-1185">Reference proteome</keyword>
<keyword evidence="5" id="KW-0539">Nucleus</keyword>
<keyword evidence="2" id="KW-0156">Chromatin regulator</keyword>
<comment type="subcellular location">
    <subcellularLocation>
        <location evidence="1">Nucleus</location>
    </subcellularLocation>
</comment>
<dbReference type="GO" id="GO:0005694">
    <property type="term" value="C:chromosome"/>
    <property type="evidence" value="ECO:0007669"/>
    <property type="project" value="UniProtKB-ARBA"/>
</dbReference>
<dbReference type="Proteomes" id="UP001516023">
    <property type="component" value="Unassembled WGS sequence"/>
</dbReference>